<dbReference type="RefSeq" id="XP_031403150.1">
    <property type="nucleotide sequence ID" value="XM_031547290.1"/>
</dbReference>
<comment type="similarity">
    <text evidence="7 10">Belongs to the HD-ZIP homeobox family. Class I subfamily.</text>
</comment>
<evidence type="ECO:0000259" key="11">
    <source>
        <dbReference type="PROSITE" id="PS50071"/>
    </source>
</evidence>
<feature type="DNA-binding region" description="Homeobox" evidence="8">
    <location>
        <begin position="67"/>
        <end position="126"/>
    </location>
</feature>
<dbReference type="PANTHER" id="PTHR24326:SF497">
    <property type="entry name" value="HOMEOBOX-LEUCINE ZIPPER PROTEIN HAT5"/>
    <property type="match status" value="1"/>
</dbReference>
<dbReference type="InterPro" id="IPR017970">
    <property type="entry name" value="Homeobox_CS"/>
</dbReference>
<organism evidence="12 13">
    <name type="scientific">Punica granatum</name>
    <name type="common">Pomegranate</name>
    <dbReference type="NCBI Taxonomy" id="22663"/>
    <lineage>
        <taxon>Eukaryota</taxon>
        <taxon>Viridiplantae</taxon>
        <taxon>Streptophyta</taxon>
        <taxon>Embryophyta</taxon>
        <taxon>Tracheophyta</taxon>
        <taxon>Spermatophyta</taxon>
        <taxon>Magnoliopsida</taxon>
        <taxon>eudicotyledons</taxon>
        <taxon>Gunneridae</taxon>
        <taxon>Pentapetalae</taxon>
        <taxon>rosids</taxon>
        <taxon>malvids</taxon>
        <taxon>Myrtales</taxon>
        <taxon>Lythraceae</taxon>
        <taxon>Punica</taxon>
    </lineage>
</organism>
<dbReference type="Proteomes" id="UP000515151">
    <property type="component" value="Chromosome 7"/>
</dbReference>
<keyword evidence="12" id="KW-1185">Reference proteome</keyword>
<dbReference type="GO" id="GO:0000981">
    <property type="term" value="F:DNA-binding transcription factor activity, RNA polymerase II-specific"/>
    <property type="evidence" value="ECO:0007669"/>
    <property type="project" value="UniProtKB-UniRule"/>
</dbReference>
<keyword evidence="2 10" id="KW-0805">Transcription regulation</keyword>
<evidence type="ECO:0000256" key="4">
    <source>
        <dbReference type="ARBA" id="ARBA00023155"/>
    </source>
</evidence>
<dbReference type="GO" id="GO:0045893">
    <property type="term" value="P:positive regulation of DNA-templated transcription"/>
    <property type="evidence" value="ECO:0007669"/>
    <property type="project" value="TreeGrafter"/>
</dbReference>
<name>A0A6P8E6Z4_PUNGR</name>
<gene>
    <name evidence="13" type="primary">LOC116212653</name>
</gene>
<accession>A0A6P8E6Z4</accession>
<dbReference type="Pfam" id="PF00046">
    <property type="entry name" value="Homeodomain"/>
    <property type="match status" value="1"/>
</dbReference>
<evidence type="ECO:0000256" key="8">
    <source>
        <dbReference type="PROSITE-ProRule" id="PRU00108"/>
    </source>
</evidence>
<dbReference type="OrthoDB" id="6159439at2759"/>
<evidence type="ECO:0000256" key="3">
    <source>
        <dbReference type="ARBA" id="ARBA00023125"/>
    </source>
</evidence>
<reference evidence="12" key="1">
    <citation type="journal article" date="2020" name="Plant Biotechnol. J.">
        <title>The pomegranate (Punica granatum L.) draft genome dissects genetic divergence between soft- and hard-seeded cultivars.</title>
        <authorList>
            <person name="Luo X."/>
            <person name="Li H."/>
            <person name="Wu Z."/>
            <person name="Yao W."/>
            <person name="Zhao P."/>
            <person name="Cao D."/>
            <person name="Yu H."/>
            <person name="Li K."/>
            <person name="Poudel K."/>
            <person name="Zhao D."/>
            <person name="Zhang F."/>
            <person name="Xia X."/>
            <person name="Chen L."/>
            <person name="Wang Q."/>
            <person name="Jing D."/>
            <person name="Cao S."/>
        </authorList>
    </citation>
    <scope>NUCLEOTIDE SEQUENCE [LARGE SCALE GENOMIC DNA]</scope>
    <source>
        <strain evidence="12">cv. Tunisia</strain>
    </source>
</reference>
<dbReference type="InterPro" id="IPR009057">
    <property type="entry name" value="Homeodomain-like_sf"/>
</dbReference>
<sequence length="259" mass="29507">MKRSSMEPGSIVFDASACQGNMLFLGNGDSLFRGGRSVVASDESSNRRPFFGSPEEMFGDEYYDDQSPEKKRRLSAEQVYLLETAFEAENKLEPDRKTELSKMLALPPRQVAIWFQNRRARWKTKQLERNYDHLKSLYSSLLIDYDSVVKDNEKLRSEVTSLNEKLHGMRFRFAGQGPCVAPIDETPLKAEEGLNTGSGRSSVVDEECPWHINSSRLYFLGDGGLMDVVKSEEYDSGVDDQSHFCNMFGELPMGWWAWP</sequence>
<dbReference type="CDD" id="cd00086">
    <property type="entry name" value="homeodomain"/>
    <property type="match status" value="1"/>
</dbReference>
<keyword evidence="3 8" id="KW-0238">DNA-binding</keyword>
<dbReference type="InterPro" id="IPR001356">
    <property type="entry name" value="HD"/>
</dbReference>
<keyword evidence="4 8" id="KW-0371">Homeobox</keyword>
<comment type="function">
    <text evidence="10">Transcription factor.</text>
</comment>
<comment type="subcellular location">
    <subcellularLocation>
        <location evidence="1 8 9">Nucleus</location>
    </subcellularLocation>
</comment>
<evidence type="ECO:0000256" key="5">
    <source>
        <dbReference type="ARBA" id="ARBA00023163"/>
    </source>
</evidence>
<evidence type="ECO:0000256" key="9">
    <source>
        <dbReference type="RuleBase" id="RU000682"/>
    </source>
</evidence>
<keyword evidence="5 10" id="KW-0804">Transcription</keyword>
<evidence type="ECO:0000256" key="2">
    <source>
        <dbReference type="ARBA" id="ARBA00023015"/>
    </source>
</evidence>
<keyword evidence="6 8" id="KW-0539">Nucleus</keyword>
<dbReference type="GO" id="GO:0043565">
    <property type="term" value="F:sequence-specific DNA binding"/>
    <property type="evidence" value="ECO:0007669"/>
    <property type="project" value="InterPro"/>
</dbReference>
<dbReference type="AlphaFoldDB" id="A0A6P8E6Z4"/>
<evidence type="ECO:0000313" key="13">
    <source>
        <dbReference type="RefSeq" id="XP_031403150.1"/>
    </source>
</evidence>
<dbReference type="InterPro" id="IPR045224">
    <property type="entry name" value="HDZip_class_I_plant"/>
</dbReference>
<proteinExistence type="inferred from homology"/>
<evidence type="ECO:0000256" key="10">
    <source>
        <dbReference type="RuleBase" id="RU369038"/>
    </source>
</evidence>
<evidence type="ECO:0000256" key="7">
    <source>
        <dbReference type="ARBA" id="ARBA00025748"/>
    </source>
</evidence>
<dbReference type="Gene3D" id="1.10.10.60">
    <property type="entry name" value="Homeodomain-like"/>
    <property type="match status" value="1"/>
</dbReference>
<protein>
    <recommendedName>
        <fullName evidence="10">Homeobox-leucine zipper protein</fullName>
    </recommendedName>
    <alternativeName>
        <fullName evidence="10">HD-ZIP protein</fullName>
    </alternativeName>
    <alternativeName>
        <fullName evidence="10">Homeodomain transcription factor</fullName>
    </alternativeName>
</protein>
<feature type="domain" description="Homeobox" evidence="11">
    <location>
        <begin position="65"/>
        <end position="125"/>
    </location>
</feature>
<dbReference type="GeneID" id="116212653"/>
<dbReference type="InterPro" id="IPR003106">
    <property type="entry name" value="Leu_zip_homeo"/>
</dbReference>
<dbReference type="Pfam" id="PF02183">
    <property type="entry name" value="HALZ"/>
    <property type="match status" value="1"/>
</dbReference>
<evidence type="ECO:0000313" key="12">
    <source>
        <dbReference type="Proteomes" id="UP000515151"/>
    </source>
</evidence>
<dbReference type="PANTHER" id="PTHR24326">
    <property type="entry name" value="HOMEOBOX-LEUCINE ZIPPER PROTEIN"/>
    <property type="match status" value="1"/>
</dbReference>
<dbReference type="SMART" id="SM00389">
    <property type="entry name" value="HOX"/>
    <property type="match status" value="1"/>
</dbReference>
<dbReference type="GO" id="GO:0005634">
    <property type="term" value="C:nucleus"/>
    <property type="evidence" value="ECO:0007669"/>
    <property type="project" value="UniProtKB-SubCell"/>
</dbReference>
<evidence type="ECO:0000256" key="1">
    <source>
        <dbReference type="ARBA" id="ARBA00004123"/>
    </source>
</evidence>
<dbReference type="PROSITE" id="PS50071">
    <property type="entry name" value="HOMEOBOX_2"/>
    <property type="match status" value="1"/>
</dbReference>
<reference evidence="13" key="2">
    <citation type="submission" date="2025-08" db="UniProtKB">
        <authorList>
            <consortium name="RefSeq"/>
        </authorList>
    </citation>
    <scope>IDENTIFICATION</scope>
    <source>
        <tissue evidence="13">Leaf</tissue>
    </source>
</reference>
<dbReference type="PROSITE" id="PS00027">
    <property type="entry name" value="HOMEOBOX_1"/>
    <property type="match status" value="1"/>
</dbReference>
<evidence type="ECO:0000256" key="6">
    <source>
        <dbReference type="ARBA" id="ARBA00023242"/>
    </source>
</evidence>
<dbReference type="SUPFAM" id="SSF46689">
    <property type="entry name" value="Homeodomain-like"/>
    <property type="match status" value="1"/>
</dbReference>